<dbReference type="STRING" id="765420.OSCT_2532"/>
<keyword evidence="2 7" id="KW-0813">Transport</keyword>
<dbReference type="AlphaFoldDB" id="E1IGT1"/>
<dbReference type="Proteomes" id="UP000054010">
    <property type="component" value="Unassembled WGS sequence"/>
</dbReference>
<dbReference type="GO" id="GO:0055085">
    <property type="term" value="P:transmembrane transport"/>
    <property type="evidence" value="ECO:0007669"/>
    <property type="project" value="InterPro"/>
</dbReference>
<name>E1IGT1_9CHLR</name>
<sequence>MWTERSPRSLMGDAWRRFRRHRPALFGCAVLCALLLTITLGPFFYQRYLSYQLHASGSPPREANPDLRSLIDHFDLRAILKPPSMAHPFGSDDLGRDLLARCLYGGRISLAVGLAAMLMAIALGTAIGAIAGFYGGVIDQILMRLTDLFLALPGIPITLLIVYLFRERVVGLLGSREVGVFLLMVLVIGGFAWMSTARIVRATFLSLKEREFIMAALALGVSHPAIIVRHLLPNAFGPIVVAATLEVGSAIIAESTISFLGVGFSPDTPTWGRLVTDGSQYLQAAPWLALFPGGLIFLTVLSINFVGDGLRDALDPRR</sequence>
<dbReference type="OrthoDB" id="9776213at2"/>
<evidence type="ECO:0000256" key="3">
    <source>
        <dbReference type="ARBA" id="ARBA00022475"/>
    </source>
</evidence>
<dbReference type="PANTHER" id="PTHR43386:SF23">
    <property type="entry name" value="ABC TRANSPORTER"/>
    <property type="match status" value="1"/>
</dbReference>
<evidence type="ECO:0000256" key="1">
    <source>
        <dbReference type="ARBA" id="ARBA00004651"/>
    </source>
</evidence>
<feature type="transmembrane region" description="Helical" evidence="7">
    <location>
        <begin position="24"/>
        <end position="45"/>
    </location>
</feature>
<proteinExistence type="inferred from homology"/>
<dbReference type="CDD" id="cd06261">
    <property type="entry name" value="TM_PBP2"/>
    <property type="match status" value="1"/>
</dbReference>
<dbReference type="EMBL" id="ADVR01000111">
    <property type="protein sequence ID" value="EFO79607.1"/>
    <property type="molecule type" value="Genomic_DNA"/>
</dbReference>
<evidence type="ECO:0000256" key="2">
    <source>
        <dbReference type="ARBA" id="ARBA00022448"/>
    </source>
</evidence>
<dbReference type="InterPro" id="IPR025966">
    <property type="entry name" value="OppC_N"/>
</dbReference>
<evidence type="ECO:0000259" key="8">
    <source>
        <dbReference type="PROSITE" id="PS50928"/>
    </source>
</evidence>
<dbReference type="HOGENOM" id="CLU_028518_5_3_0"/>
<protein>
    <submittedName>
        <fullName evidence="9">Binding-protein-dependent transport systems inner membrane component</fullName>
    </submittedName>
</protein>
<keyword evidence="3" id="KW-1003">Cell membrane</keyword>
<evidence type="ECO:0000256" key="7">
    <source>
        <dbReference type="RuleBase" id="RU363032"/>
    </source>
</evidence>
<gene>
    <name evidence="9" type="ORF">OSCT_2532</name>
</gene>
<dbReference type="PANTHER" id="PTHR43386">
    <property type="entry name" value="OLIGOPEPTIDE TRANSPORT SYSTEM PERMEASE PROTEIN APPC"/>
    <property type="match status" value="1"/>
</dbReference>
<feature type="transmembrane region" description="Helical" evidence="7">
    <location>
        <begin position="284"/>
        <end position="307"/>
    </location>
</feature>
<reference evidence="9 10" key="1">
    <citation type="journal article" date="2011" name="J. Bacteriol.">
        <title>Draft genome sequence of the anoxygenic filamentous phototrophic bacterium Oscillochloris trichoides subsp. DG-6.</title>
        <authorList>
            <person name="Kuznetsov B.B."/>
            <person name="Ivanovsky R.N."/>
            <person name="Keppen O.I."/>
            <person name="Sukhacheva M.V."/>
            <person name="Bumazhkin B.K."/>
            <person name="Patutina E.O."/>
            <person name="Beletsky A.V."/>
            <person name="Mardanov A.V."/>
            <person name="Baslerov R.V."/>
            <person name="Panteleeva A.N."/>
            <person name="Kolganova T.V."/>
            <person name="Ravin N.V."/>
            <person name="Skryabin K.G."/>
        </authorList>
    </citation>
    <scope>NUCLEOTIDE SEQUENCE [LARGE SCALE GENOMIC DNA]</scope>
    <source>
        <strain evidence="9 10">DG-6</strain>
    </source>
</reference>
<dbReference type="InterPro" id="IPR000515">
    <property type="entry name" value="MetI-like"/>
</dbReference>
<evidence type="ECO:0000256" key="6">
    <source>
        <dbReference type="ARBA" id="ARBA00023136"/>
    </source>
</evidence>
<keyword evidence="10" id="KW-1185">Reference proteome</keyword>
<feature type="transmembrane region" description="Helical" evidence="7">
    <location>
        <begin position="212"/>
        <end position="232"/>
    </location>
</feature>
<dbReference type="InterPro" id="IPR035906">
    <property type="entry name" value="MetI-like_sf"/>
</dbReference>
<dbReference type="PROSITE" id="PS50928">
    <property type="entry name" value="ABC_TM1"/>
    <property type="match status" value="1"/>
</dbReference>
<dbReference type="InterPro" id="IPR050366">
    <property type="entry name" value="BP-dependent_transpt_permease"/>
</dbReference>
<comment type="subcellular location">
    <subcellularLocation>
        <location evidence="1 7">Cell membrane</location>
        <topology evidence="1 7">Multi-pass membrane protein</topology>
    </subcellularLocation>
</comment>
<evidence type="ECO:0000256" key="4">
    <source>
        <dbReference type="ARBA" id="ARBA00022692"/>
    </source>
</evidence>
<keyword evidence="6 7" id="KW-0472">Membrane</keyword>
<comment type="caution">
    <text evidence="9">The sequence shown here is derived from an EMBL/GenBank/DDBJ whole genome shotgun (WGS) entry which is preliminary data.</text>
</comment>
<dbReference type="Gene3D" id="1.10.3720.10">
    <property type="entry name" value="MetI-like"/>
    <property type="match status" value="1"/>
</dbReference>
<comment type="similarity">
    <text evidence="7">Belongs to the binding-protein-dependent transport system permease family.</text>
</comment>
<dbReference type="GO" id="GO:0005886">
    <property type="term" value="C:plasma membrane"/>
    <property type="evidence" value="ECO:0007669"/>
    <property type="project" value="UniProtKB-SubCell"/>
</dbReference>
<feature type="domain" description="ABC transmembrane type-1" evidence="8">
    <location>
        <begin position="106"/>
        <end position="307"/>
    </location>
</feature>
<keyword evidence="4 7" id="KW-0812">Transmembrane</keyword>
<accession>E1IGT1</accession>
<feature type="transmembrane region" description="Helical" evidence="7">
    <location>
        <begin position="148"/>
        <end position="166"/>
    </location>
</feature>
<feature type="transmembrane region" description="Helical" evidence="7">
    <location>
        <begin position="108"/>
        <end position="136"/>
    </location>
</feature>
<dbReference type="SUPFAM" id="SSF161098">
    <property type="entry name" value="MetI-like"/>
    <property type="match status" value="1"/>
</dbReference>
<dbReference type="eggNOG" id="COG1173">
    <property type="taxonomic scope" value="Bacteria"/>
</dbReference>
<evidence type="ECO:0000256" key="5">
    <source>
        <dbReference type="ARBA" id="ARBA00022989"/>
    </source>
</evidence>
<feature type="transmembrane region" description="Helical" evidence="7">
    <location>
        <begin position="178"/>
        <end position="200"/>
    </location>
</feature>
<keyword evidence="5 7" id="KW-1133">Transmembrane helix</keyword>
<organism evidence="9 10">
    <name type="scientific">Oscillochloris trichoides DG-6</name>
    <dbReference type="NCBI Taxonomy" id="765420"/>
    <lineage>
        <taxon>Bacteria</taxon>
        <taxon>Bacillati</taxon>
        <taxon>Chloroflexota</taxon>
        <taxon>Chloroflexia</taxon>
        <taxon>Chloroflexales</taxon>
        <taxon>Chloroflexineae</taxon>
        <taxon>Oscillochloridaceae</taxon>
        <taxon>Oscillochloris</taxon>
    </lineage>
</organism>
<evidence type="ECO:0000313" key="10">
    <source>
        <dbReference type="Proteomes" id="UP000054010"/>
    </source>
</evidence>
<evidence type="ECO:0000313" key="9">
    <source>
        <dbReference type="EMBL" id="EFO79607.1"/>
    </source>
</evidence>
<dbReference type="Pfam" id="PF12911">
    <property type="entry name" value="OppC_N"/>
    <property type="match status" value="1"/>
</dbReference>
<dbReference type="Pfam" id="PF00528">
    <property type="entry name" value="BPD_transp_1"/>
    <property type="match status" value="1"/>
</dbReference>